<accession>A0ABY7F3S8</accession>
<gene>
    <name evidence="3" type="ORF">MAR_030871</name>
</gene>
<feature type="compositionally biased region" description="Basic and acidic residues" evidence="1">
    <location>
        <begin position="119"/>
        <end position="128"/>
    </location>
</feature>
<dbReference type="Proteomes" id="UP001164746">
    <property type="component" value="Chromosome 10"/>
</dbReference>
<keyword evidence="2" id="KW-0812">Transmembrane</keyword>
<evidence type="ECO:0000256" key="1">
    <source>
        <dbReference type="SAM" id="MobiDB-lite"/>
    </source>
</evidence>
<keyword evidence="2" id="KW-1133">Transmembrane helix</keyword>
<evidence type="ECO:0000313" key="3">
    <source>
        <dbReference type="EMBL" id="WAR16277.1"/>
    </source>
</evidence>
<evidence type="ECO:0000256" key="2">
    <source>
        <dbReference type="SAM" id="Phobius"/>
    </source>
</evidence>
<evidence type="ECO:0000313" key="4">
    <source>
        <dbReference type="Proteomes" id="UP001164746"/>
    </source>
</evidence>
<keyword evidence="4" id="KW-1185">Reference proteome</keyword>
<sequence>MEDITFSKVVGKDIFLHAPSGDMRLCAAICELPDRNARACTYYCPKVLLVVCVAAAVILIIATYTQRKRLEVVFSRIQLRLLHRSIPPRTSHDAEKAVPNSPLNEEKSARPLNDTDDCEINHLNRGEETLLGPSSPHRKEQTAPTLNP</sequence>
<organism evidence="3 4">
    <name type="scientific">Mya arenaria</name>
    <name type="common">Soft-shell clam</name>
    <dbReference type="NCBI Taxonomy" id="6604"/>
    <lineage>
        <taxon>Eukaryota</taxon>
        <taxon>Metazoa</taxon>
        <taxon>Spiralia</taxon>
        <taxon>Lophotrochozoa</taxon>
        <taxon>Mollusca</taxon>
        <taxon>Bivalvia</taxon>
        <taxon>Autobranchia</taxon>
        <taxon>Heteroconchia</taxon>
        <taxon>Euheterodonta</taxon>
        <taxon>Imparidentia</taxon>
        <taxon>Neoheterodontei</taxon>
        <taxon>Myida</taxon>
        <taxon>Myoidea</taxon>
        <taxon>Myidae</taxon>
        <taxon>Mya</taxon>
    </lineage>
</organism>
<name>A0ABY7F3S8_MYAAR</name>
<proteinExistence type="predicted"/>
<feature type="transmembrane region" description="Helical" evidence="2">
    <location>
        <begin position="47"/>
        <end position="65"/>
    </location>
</feature>
<dbReference type="EMBL" id="CP111021">
    <property type="protein sequence ID" value="WAR16277.1"/>
    <property type="molecule type" value="Genomic_DNA"/>
</dbReference>
<protein>
    <submittedName>
        <fullName evidence="3">Uncharacterized protein</fullName>
    </submittedName>
</protein>
<keyword evidence="2" id="KW-0472">Membrane</keyword>
<reference evidence="3" key="1">
    <citation type="submission" date="2022-11" db="EMBL/GenBank/DDBJ databases">
        <title>Centuries of genome instability and evolution in soft-shell clam transmissible cancer (bioRxiv).</title>
        <authorList>
            <person name="Hart S.F.M."/>
            <person name="Yonemitsu M.A."/>
            <person name="Giersch R.M."/>
            <person name="Beal B.F."/>
            <person name="Arriagada G."/>
            <person name="Davis B.W."/>
            <person name="Ostrander E.A."/>
            <person name="Goff S.P."/>
            <person name="Metzger M.J."/>
        </authorList>
    </citation>
    <scope>NUCLEOTIDE SEQUENCE</scope>
    <source>
        <strain evidence="3">MELC-2E11</strain>
        <tissue evidence="3">Siphon/mantle</tissue>
    </source>
</reference>
<feature type="region of interest" description="Disordered" evidence="1">
    <location>
        <begin position="90"/>
        <end position="148"/>
    </location>
</feature>